<organism evidence="1 2">
    <name type="scientific">Brucella pseudogrignonensis</name>
    <dbReference type="NCBI Taxonomy" id="419475"/>
    <lineage>
        <taxon>Bacteria</taxon>
        <taxon>Pseudomonadati</taxon>
        <taxon>Pseudomonadota</taxon>
        <taxon>Alphaproteobacteria</taxon>
        <taxon>Hyphomicrobiales</taxon>
        <taxon>Brucellaceae</taxon>
        <taxon>Brucella/Ochrobactrum group</taxon>
        <taxon>Brucella</taxon>
    </lineage>
</organism>
<dbReference type="Proteomes" id="UP000216188">
    <property type="component" value="Unassembled WGS sequence"/>
</dbReference>
<reference evidence="1 2" key="1">
    <citation type="submission" date="2017-07" db="EMBL/GenBank/DDBJ databases">
        <title>Phylogenetic study on the rhizospheric bacterium Ochrobactrum sp. A44.</title>
        <authorList>
            <person name="Krzyzanowska D.M."/>
            <person name="Ossowicki A."/>
            <person name="Rajewska M."/>
            <person name="Maciag T."/>
            <person name="Kaczynski Z."/>
            <person name="Czerwicka M."/>
            <person name="Jafra S."/>
        </authorList>
    </citation>
    <scope>NUCLEOTIDE SEQUENCE [LARGE SCALE GENOMIC DNA]</scope>
    <source>
        <strain evidence="1 2">CCUG 30717</strain>
    </source>
</reference>
<gene>
    <name evidence="1" type="ORF">CEV34_4320</name>
</gene>
<evidence type="ECO:0000313" key="1">
    <source>
        <dbReference type="EMBL" id="OYR22488.1"/>
    </source>
</evidence>
<dbReference type="AlphaFoldDB" id="A0A256G611"/>
<accession>A0A256G611</accession>
<sequence length="44" mass="5025">MRPGLQLKLRPVASWFDQAEKAARGINEMHGNHQLSTQILRPLD</sequence>
<proteinExistence type="predicted"/>
<dbReference type="EMBL" id="NNRM01000044">
    <property type="protein sequence ID" value="OYR22488.1"/>
    <property type="molecule type" value="Genomic_DNA"/>
</dbReference>
<protein>
    <submittedName>
        <fullName evidence="1">Uncharacterized protein</fullName>
    </submittedName>
</protein>
<keyword evidence="2" id="KW-1185">Reference proteome</keyword>
<comment type="caution">
    <text evidence="1">The sequence shown here is derived from an EMBL/GenBank/DDBJ whole genome shotgun (WGS) entry which is preliminary data.</text>
</comment>
<name>A0A256G611_9HYPH</name>
<evidence type="ECO:0000313" key="2">
    <source>
        <dbReference type="Proteomes" id="UP000216188"/>
    </source>
</evidence>